<organism evidence="9 10">
    <name type="scientific">Dehalobacter restrictus</name>
    <dbReference type="NCBI Taxonomy" id="55583"/>
    <lineage>
        <taxon>Bacteria</taxon>
        <taxon>Bacillati</taxon>
        <taxon>Bacillota</taxon>
        <taxon>Clostridia</taxon>
        <taxon>Eubacteriales</taxon>
        <taxon>Desulfitobacteriaceae</taxon>
        <taxon>Dehalobacter</taxon>
    </lineage>
</organism>
<keyword evidence="5 8" id="KW-0812">Transmembrane</keyword>
<keyword evidence="4" id="KW-1003">Cell membrane</keyword>
<name>A0A857DHG5_9FIRM</name>
<dbReference type="Pfam" id="PF01594">
    <property type="entry name" value="AI-2E_transport"/>
    <property type="match status" value="1"/>
</dbReference>
<dbReference type="GO" id="GO:0005886">
    <property type="term" value="C:plasma membrane"/>
    <property type="evidence" value="ECO:0007669"/>
    <property type="project" value="UniProtKB-SubCell"/>
</dbReference>
<feature type="transmembrane region" description="Helical" evidence="8">
    <location>
        <begin position="231"/>
        <end position="251"/>
    </location>
</feature>
<feature type="transmembrane region" description="Helical" evidence="8">
    <location>
        <begin position="208"/>
        <end position="225"/>
    </location>
</feature>
<dbReference type="PANTHER" id="PTHR21716">
    <property type="entry name" value="TRANSMEMBRANE PROTEIN"/>
    <property type="match status" value="1"/>
</dbReference>
<gene>
    <name evidence="9" type="ORF">GQ588_06665</name>
</gene>
<comment type="subcellular location">
    <subcellularLocation>
        <location evidence="1">Cell membrane</location>
        <topology evidence="1">Multi-pass membrane protein</topology>
    </subcellularLocation>
</comment>
<evidence type="ECO:0000256" key="3">
    <source>
        <dbReference type="ARBA" id="ARBA00022448"/>
    </source>
</evidence>
<keyword evidence="6 8" id="KW-1133">Transmembrane helix</keyword>
<proteinExistence type="inferred from homology"/>
<evidence type="ECO:0000256" key="4">
    <source>
        <dbReference type="ARBA" id="ARBA00022475"/>
    </source>
</evidence>
<feature type="transmembrane region" description="Helical" evidence="8">
    <location>
        <begin position="146"/>
        <end position="167"/>
    </location>
</feature>
<sequence length="349" mass="39209">MGQTKLRWIFGILLVIAGFLLFMKVKKIAFSFAAGAVIAYLLSPMVNWLEKKGLRRRWAIALIFLWIVVLLAVLFLLLLPTFYLELGRLSVVLPERLEVIYHYVQTGKSVYPQNILPEELSRLMDKKLIQGQSYLTGWLEKVMENIPALLSSIGLMVLSPILAIYFLTDWRKIADGVLMLVPGRMREQWHKVLQEIDYVIKRYIQGNMIDAVIVGLLIGIGIKLIGMEYALIIGIICGITNLIPYFGPILGGIPSILLGLSRSPLMAVKVTLVIFIVQQLDSNLINPRLMSNKIGLHPLWVVFALLAGGEIGGLLGMLFAVPLAAVLRIIIRNIYYYLIAPRDLKSTKN</sequence>
<dbReference type="EMBL" id="CP046996">
    <property type="protein sequence ID" value="QHA00337.1"/>
    <property type="molecule type" value="Genomic_DNA"/>
</dbReference>
<feature type="transmembrane region" description="Helical" evidence="8">
    <location>
        <begin position="263"/>
        <end position="280"/>
    </location>
</feature>
<dbReference type="InterPro" id="IPR002549">
    <property type="entry name" value="AI-2E-like"/>
</dbReference>
<dbReference type="GO" id="GO:0055085">
    <property type="term" value="P:transmembrane transport"/>
    <property type="evidence" value="ECO:0007669"/>
    <property type="project" value="TreeGrafter"/>
</dbReference>
<keyword evidence="3" id="KW-0813">Transport</keyword>
<accession>A0A857DHG5</accession>
<evidence type="ECO:0000313" key="10">
    <source>
        <dbReference type="Proteomes" id="UP000430508"/>
    </source>
</evidence>
<feature type="transmembrane region" description="Helical" evidence="8">
    <location>
        <begin position="300"/>
        <end position="327"/>
    </location>
</feature>
<feature type="transmembrane region" description="Helical" evidence="8">
    <location>
        <begin position="7"/>
        <end position="23"/>
    </location>
</feature>
<evidence type="ECO:0000256" key="2">
    <source>
        <dbReference type="ARBA" id="ARBA00009773"/>
    </source>
</evidence>
<evidence type="ECO:0000256" key="1">
    <source>
        <dbReference type="ARBA" id="ARBA00004651"/>
    </source>
</evidence>
<evidence type="ECO:0000256" key="8">
    <source>
        <dbReference type="SAM" id="Phobius"/>
    </source>
</evidence>
<evidence type="ECO:0000256" key="6">
    <source>
        <dbReference type="ARBA" id="ARBA00022989"/>
    </source>
</evidence>
<dbReference type="AlphaFoldDB" id="A0A857DHG5"/>
<dbReference type="RefSeq" id="WP_019225789.1">
    <property type="nucleotide sequence ID" value="NZ_CP046996.1"/>
</dbReference>
<protein>
    <submittedName>
        <fullName evidence="9">AI-2E family transporter</fullName>
    </submittedName>
</protein>
<feature type="transmembrane region" description="Helical" evidence="8">
    <location>
        <begin position="61"/>
        <end position="84"/>
    </location>
</feature>
<keyword evidence="7 8" id="KW-0472">Membrane</keyword>
<reference evidence="9 10" key="1">
    <citation type="submission" date="2019-12" db="EMBL/GenBank/DDBJ databases">
        <title>Sequence classification of anaerobic respiratory reductive dehalogenases: First we see many, then we see few.</title>
        <authorList>
            <person name="Molenda O."/>
            <person name="Puentes Jacome L.A."/>
            <person name="Cao X."/>
            <person name="Nesbo C.L."/>
            <person name="Tang S."/>
            <person name="Morson N."/>
            <person name="Patron J."/>
            <person name="Lomheim L."/>
            <person name="Wishart D.S."/>
            <person name="Edwards E.A."/>
        </authorList>
    </citation>
    <scope>NUCLEOTIDE SEQUENCE [LARGE SCALE GENOMIC DNA]</scope>
    <source>
        <strain evidence="9 10">12DCA</strain>
    </source>
</reference>
<comment type="similarity">
    <text evidence="2">Belongs to the autoinducer-2 exporter (AI-2E) (TC 2.A.86) family.</text>
</comment>
<evidence type="ECO:0000313" key="9">
    <source>
        <dbReference type="EMBL" id="QHA00337.1"/>
    </source>
</evidence>
<evidence type="ECO:0000256" key="7">
    <source>
        <dbReference type="ARBA" id="ARBA00023136"/>
    </source>
</evidence>
<evidence type="ECO:0000256" key="5">
    <source>
        <dbReference type="ARBA" id="ARBA00022692"/>
    </source>
</evidence>
<dbReference type="PANTHER" id="PTHR21716:SF53">
    <property type="entry name" value="PERMEASE PERM-RELATED"/>
    <property type="match status" value="1"/>
</dbReference>
<feature type="transmembrane region" description="Helical" evidence="8">
    <location>
        <begin position="29"/>
        <end position="49"/>
    </location>
</feature>
<dbReference type="Proteomes" id="UP000430508">
    <property type="component" value="Chromosome"/>
</dbReference>